<feature type="compositionally biased region" description="Low complexity" evidence="6">
    <location>
        <begin position="129"/>
        <end position="150"/>
    </location>
</feature>
<dbReference type="GO" id="GO:0008270">
    <property type="term" value="F:zinc ion binding"/>
    <property type="evidence" value="ECO:0007669"/>
    <property type="project" value="InterPro"/>
</dbReference>
<dbReference type="PANTHER" id="PTHR47654:SF3">
    <property type="entry name" value="ZN(II)2CYS6 TRANSCRIPTION FACTOR (EUROFUNG)"/>
    <property type="match status" value="1"/>
</dbReference>
<dbReference type="InterPro" id="IPR036864">
    <property type="entry name" value="Zn2-C6_fun-type_DNA-bd_sf"/>
</dbReference>
<keyword evidence="5" id="KW-0539">Nucleus</keyword>
<feature type="domain" description="Zn(2)-C6 fungal-type" evidence="7">
    <location>
        <begin position="174"/>
        <end position="204"/>
    </location>
</feature>
<feature type="region of interest" description="Disordered" evidence="6">
    <location>
        <begin position="39"/>
        <end position="103"/>
    </location>
</feature>
<dbReference type="SMART" id="SM00906">
    <property type="entry name" value="Fungal_trans"/>
    <property type="match status" value="1"/>
</dbReference>
<reference evidence="8 9" key="1">
    <citation type="submission" date="2016-10" db="EMBL/GenBank/DDBJ databases">
        <title>Genome sequence of the ascomycete fungus Penicillium subrubescens.</title>
        <authorList>
            <person name="De Vries R.P."/>
            <person name="Peng M."/>
            <person name="Dilokpimol A."/>
            <person name="Hilden K."/>
            <person name="Makela M.R."/>
            <person name="Grigoriev I."/>
            <person name="Riley R."/>
            <person name="Granchi Z."/>
        </authorList>
    </citation>
    <scope>NUCLEOTIDE SEQUENCE [LARGE SCALE GENOMIC DNA]</scope>
    <source>
        <strain evidence="8 9">CBS 132785</strain>
    </source>
</reference>
<dbReference type="Proteomes" id="UP000186955">
    <property type="component" value="Unassembled WGS sequence"/>
</dbReference>
<comment type="caution">
    <text evidence="8">The sequence shown here is derived from an EMBL/GenBank/DDBJ whole genome shotgun (WGS) entry which is preliminary data.</text>
</comment>
<organism evidence="8 9">
    <name type="scientific">Penicillium subrubescens</name>
    <dbReference type="NCBI Taxonomy" id="1316194"/>
    <lineage>
        <taxon>Eukaryota</taxon>
        <taxon>Fungi</taxon>
        <taxon>Dikarya</taxon>
        <taxon>Ascomycota</taxon>
        <taxon>Pezizomycotina</taxon>
        <taxon>Eurotiomycetes</taxon>
        <taxon>Eurotiomycetidae</taxon>
        <taxon>Eurotiales</taxon>
        <taxon>Aspergillaceae</taxon>
        <taxon>Penicillium</taxon>
    </lineage>
</organism>
<keyword evidence="1" id="KW-0479">Metal-binding</keyword>
<evidence type="ECO:0000259" key="7">
    <source>
        <dbReference type="PROSITE" id="PS50048"/>
    </source>
</evidence>
<dbReference type="Gene3D" id="4.10.240.10">
    <property type="entry name" value="Zn(2)-C6 fungal-type DNA-binding domain"/>
    <property type="match status" value="1"/>
</dbReference>
<evidence type="ECO:0000256" key="3">
    <source>
        <dbReference type="ARBA" id="ARBA00023125"/>
    </source>
</evidence>
<dbReference type="GO" id="GO:0003677">
    <property type="term" value="F:DNA binding"/>
    <property type="evidence" value="ECO:0007669"/>
    <property type="project" value="UniProtKB-KW"/>
</dbReference>
<dbReference type="SMART" id="SM00066">
    <property type="entry name" value="GAL4"/>
    <property type="match status" value="1"/>
</dbReference>
<feature type="compositionally biased region" description="Basic and acidic residues" evidence="6">
    <location>
        <begin position="72"/>
        <end position="83"/>
    </location>
</feature>
<evidence type="ECO:0000256" key="5">
    <source>
        <dbReference type="ARBA" id="ARBA00023242"/>
    </source>
</evidence>
<name>A0A1Q5U7Z2_9EURO</name>
<dbReference type="PROSITE" id="PS00463">
    <property type="entry name" value="ZN2_CY6_FUNGAL_1"/>
    <property type="match status" value="1"/>
</dbReference>
<evidence type="ECO:0000256" key="4">
    <source>
        <dbReference type="ARBA" id="ARBA00023163"/>
    </source>
</evidence>
<evidence type="ECO:0000313" key="8">
    <source>
        <dbReference type="EMBL" id="OKP08574.1"/>
    </source>
</evidence>
<dbReference type="Pfam" id="PF04082">
    <property type="entry name" value="Fungal_trans"/>
    <property type="match status" value="1"/>
</dbReference>
<keyword evidence="2" id="KW-0805">Transcription regulation</keyword>
<dbReference type="EMBL" id="MNBE01000567">
    <property type="protein sequence ID" value="OKP08574.1"/>
    <property type="molecule type" value="Genomic_DNA"/>
</dbReference>
<sequence>MRQLYRAGPMHKLVAHEKGIRELWRILANDFMTCLSPPRPVDLYDRPAPPGQRPNFDDLIVSEPHQPGHNRLGADDAVSDRSSSKVAHSRHSETQSATSSPKGRFAWSTRSLYGVDLVNSLPTPRPEESPSADSVSVVSSKASGSRGRAPNAKVAIPRDVNSLGPPSIGRVPRACSSCRSRKVKCSGEQPVCRQCRELDLTCHYSLGFNERMKKEANDLSALVQDYRKFVQDLLGTTESANTQWAHSTLQKYQSLMEDLSETIQLPTPNAQDEDGSPEPATDAGQVDQSDLPQEDEQWLEPIFSQDEDGEDKVADGVRANTLDHALGDFATNVPQPVNKYGMPSRQLSDLLFEEYWNNVHPGFPMINRPLFRAQYQSFWDQGQQPGDKWLAILHVIFAIAAKYAHLTQAPWRGEENDHFLYFNRARLLSLTGEELFSPPNLQQVQLEGLVAFYLLATDQIGRAWRISALAARSAVTLGVNRSLTTKLPAKLREARYRLWWCLYTLEQTLGLISGHISSIPKDRHAPPLPIPFEEEEFEIDSSASALLQHPGVRTQWLQTIMPSSKSWPSDSYTNNTEQDSKPRDDAWLKYLEPNAGLFYLFYCDLAVIIEEIVNQIHVSSIWIDREKRIDDLRSRIEYWKNSLPSSLDFTTVDLQSSMSQMRYKLGLAFHYQSARIVLGRLWLCRRDELGPDHSRMLNHTMAMMTLDAAKQILDLLPDQPNTVQLYQMFPWWSVLHYISHAAKIILLELSVGCIHVQDSTPHLVWLVKKAICWLHAMSTRSPGAERAWRLCDSFYRKLSEQMRYCTNDIPPSDTANSSNLSQQYGGSRPTEVGDLEPFGFQIDDLELTDWTT</sequence>
<protein>
    <recommendedName>
        <fullName evidence="7">Zn(2)-C6 fungal-type domain-containing protein</fullName>
    </recommendedName>
</protein>
<dbReference type="AlphaFoldDB" id="A0A1Q5U7Z2"/>
<dbReference type="CDD" id="cd00067">
    <property type="entry name" value="GAL4"/>
    <property type="match status" value="1"/>
</dbReference>
<dbReference type="GO" id="GO:0006351">
    <property type="term" value="P:DNA-templated transcription"/>
    <property type="evidence" value="ECO:0007669"/>
    <property type="project" value="InterPro"/>
</dbReference>
<feature type="region of interest" description="Disordered" evidence="6">
    <location>
        <begin position="266"/>
        <end position="293"/>
    </location>
</feature>
<keyword evidence="4" id="KW-0804">Transcription</keyword>
<accession>A0A1Q5U7Z2</accession>
<dbReference type="PANTHER" id="PTHR47654">
    <property type="entry name" value="ZN(II)2CYS6 TRANSCRIPTION FACTOR (EUROFUNG)-RELATED"/>
    <property type="match status" value="1"/>
</dbReference>
<evidence type="ECO:0000256" key="6">
    <source>
        <dbReference type="SAM" id="MobiDB-lite"/>
    </source>
</evidence>
<dbReference type="InterPro" id="IPR001138">
    <property type="entry name" value="Zn2Cys6_DnaBD"/>
</dbReference>
<feature type="region of interest" description="Disordered" evidence="6">
    <location>
        <begin position="809"/>
        <end position="833"/>
    </location>
</feature>
<gene>
    <name evidence="8" type="ORF">PENSUB_5561</name>
</gene>
<dbReference type="GO" id="GO:0000981">
    <property type="term" value="F:DNA-binding transcription factor activity, RNA polymerase II-specific"/>
    <property type="evidence" value="ECO:0007669"/>
    <property type="project" value="InterPro"/>
</dbReference>
<dbReference type="PROSITE" id="PS50048">
    <property type="entry name" value="ZN2_CY6_FUNGAL_2"/>
    <property type="match status" value="1"/>
</dbReference>
<dbReference type="InterPro" id="IPR053230">
    <property type="entry name" value="Trans_reg_galc"/>
</dbReference>
<evidence type="ECO:0000256" key="2">
    <source>
        <dbReference type="ARBA" id="ARBA00023015"/>
    </source>
</evidence>
<dbReference type="InterPro" id="IPR007219">
    <property type="entry name" value="XnlR_reg_dom"/>
</dbReference>
<dbReference type="SUPFAM" id="SSF57701">
    <property type="entry name" value="Zn2/Cys6 DNA-binding domain"/>
    <property type="match status" value="1"/>
</dbReference>
<keyword evidence="3" id="KW-0238">DNA-binding</keyword>
<dbReference type="Pfam" id="PF00172">
    <property type="entry name" value="Zn_clus"/>
    <property type="match status" value="1"/>
</dbReference>
<proteinExistence type="predicted"/>
<feature type="compositionally biased region" description="Polar residues" evidence="6">
    <location>
        <begin position="813"/>
        <end position="825"/>
    </location>
</feature>
<evidence type="ECO:0000256" key="1">
    <source>
        <dbReference type="ARBA" id="ARBA00022723"/>
    </source>
</evidence>
<feature type="region of interest" description="Disordered" evidence="6">
    <location>
        <begin position="118"/>
        <end position="151"/>
    </location>
</feature>
<keyword evidence="9" id="KW-1185">Reference proteome</keyword>
<evidence type="ECO:0000313" key="9">
    <source>
        <dbReference type="Proteomes" id="UP000186955"/>
    </source>
</evidence>
<dbReference type="CDD" id="cd12148">
    <property type="entry name" value="fungal_TF_MHR"/>
    <property type="match status" value="1"/>
</dbReference>